<dbReference type="GeneID" id="68358744"/>
<proteinExistence type="predicted"/>
<keyword evidence="3" id="KW-1185">Reference proteome</keyword>
<dbReference type="EMBL" id="JAIZPD010000013">
    <property type="protein sequence ID" value="KAH0959154.1"/>
    <property type="molecule type" value="Genomic_DNA"/>
</dbReference>
<reference evidence="2" key="1">
    <citation type="submission" date="2021-09" db="EMBL/GenBank/DDBJ databases">
        <title>A high-quality genome of the endoparasitic fungus Hirsutella rhossiliensis with a comparison of Hirsutella genomes reveals transposable elements contributing to genome size variation.</title>
        <authorList>
            <person name="Lin R."/>
            <person name="Jiao Y."/>
            <person name="Sun X."/>
            <person name="Ling J."/>
            <person name="Xie B."/>
            <person name="Cheng X."/>
        </authorList>
    </citation>
    <scope>NUCLEOTIDE SEQUENCE</scope>
    <source>
        <strain evidence="2">HR02</strain>
    </source>
</reference>
<accession>A0A9P8MQ74</accession>
<evidence type="ECO:0000313" key="2">
    <source>
        <dbReference type="EMBL" id="KAH0959154.1"/>
    </source>
</evidence>
<feature type="region of interest" description="Disordered" evidence="1">
    <location>
        <begin position="67"/>
        <end position="98"/>
    </location>
</feature>
<feature type="compositionally biased region" description="Polar residues" evidence="1">
    <location>
        <begin position="193"/>
        <end position="211"/>
    </location>
</feature>
<feature type="compositionally biased region" description="Pro residues" evidence="1">
    <location>
        <begin position="165"/>
        <end position="176"/>
    </location>
</feature>
<sequence>MDPPPFTADEKRFVLAEIVKSSAVDIDTLIIFIQTNNISPDWMQMQLPHGRNMSQCMQVFKQLSIHPGAWSGQSTSGQGEPASSHTGGATTTPERDAPYMPAVTKNRLLMPKQFAPIAPRPVDAKLESQDRGQPVSSLPGSQKPSRKRGRPSKADMAKRDLKPILPKPIAPRPPPQKGAYGTGPGAPSHPRETTQTASPETTPATLRPTSTEDTEDTKRRRLTTPAS</sequence>
<organism evidence="2 3">
    <name type="scientific">Hirsutella rhossiliensis</name>
    <dbReference type="NCBI Taxonomy" id="111463"/>
    <lineage>
        <taxon>Eukaryota</taxon>
        <taxon>Fungi</taxon>
        <taxon>Dikarya</taxon>
        <taxon>Ascomycota</taxon>
        <taxon>Pezizomycotina</taxon>
        <taxon>Sordariomycetes</taxon>
        <taxon>Hypocreomycetidae</taxon>
        <taxon>Hypocreales</taxon>
        <taxon>Ophiocordycipitaceae</taxon>
        <taxon>Hirsutella</taxon>
    </lineage>
</organism>
<name>A0A9P8MQ74_9HYPO</name>
<dbReference type="OrthoDB" id="5371646at2759"/>
<feature type="compositionally biased region" description="Polar residues" evidence="1">
    <location>
        <begin position="134"/>
        <end position="143"/>
    </location>
</feature>
<feature type="compositionally biased region" description="Polar residues" evidence="1">
    <location>
        <begin position="71"/>
        <end position="92"/>
    </location>
</feature>
<dbReference type="Proteomes" id="UP000824596">
    <property type="component" value="Unassembled WGS sequence"/>
</dbReference>
<comment type="caution">
    <text evidence="2">The sequence shown here is derived from an EMBL/GenBank/DDBJ whole genome shotgun (WGS) entry which is preliminary data.</text>
</comment>
<protein>
    <submittedName>
        <fullName evidence="2">Uncharacterized protein</fullName>
    </submittedName>
</protein>
<evidence type="ECO:0000256" key="1">
    <source>
        <dbReference type="SAM" id="MobiDB-lite"/>
    </source>
</evidence>
<gene>
    <name evidence="2" type="ORF">HRG_09615</name>
</gene>
<dbReference type="AlphaFoldDB" id="A0A9P8MQ74"/>
<feature type="compositionally biased region" description="Basic and acidic residues" evidence="1">
    <location>
        <begin position="152"/>
        <end position="162"/>
    </location>
</feature>
<dbReference type="RefSeq" id="XP_044716667.1">
    <property type="nucleotide sequence ID" value="XM_044868086.1"/>
</dbReference>
<feature type="region of interest" description="Disordered" evidence="1">
    <location>
        <begin position="124"/>
        <end position="227"/>
    </location>
</feature>
<evidence type="ECO:0000313" key="3">
    <source>
        <dbReference type="Proteomes" id="UP000824596"/>
    </source>
</evidence>